<organism evidence="1 2">
    <name type="scientific">Symbiodinium natans</name>
    <dbReference type="NCBI Taxonomy" id="878477"/>
    <lineage>
        <taxon>Eukaryota</taxon>
        <taxon>Sar</taxon>
        <taxon>Alveolata</taxon>
        <taxon>Dinophyceae</taxon>
        <taxon>Suessiales</taxon>
        <taxon>Symbiodiniaceae</taxon>
        <taxon>Symbiodinium</taxon>
    </lineage>
</organism>
<comment type="caution">
    <text evidence="1">The sequence shown here is derived from an EMBL/GenBank/DDBJ whole genome shotgun (WGS) entry which is preliminary data.</text>
</comment>
<name>A0A812KMI4_9DINO</name>
<dbReference type="EMBL" id="CAJNDS010000668">
    <property type="protein sequence ID" value="CAE7226606.1"/>
    <property type="molecule type" value="Genomic_DNA"/>
</dbReference>
<reference evidence="1" key="1">
    <citation type="submission" date="2021-02" db="EMBL/GenBank/DDBJ databases">
        <authorList>
            <person name="Dougan E. K."/>
            <person name="Rhodes N."/>
            <person name="Thang M."/>
            <person name="Chan C."/>
        </authorList>
    </citation>
    <scope>NUCLEOTIDE SEQUENCE</scope>
</reference>
<dbReference type="Proteomes" id="UP000604046">
    <property type="component" value="Unassembled WGS sequence"/>
</dbReference>
<sequence length="109" mass="12001">MYTPCAGTDIFRTWCIVNFAIEFGLSCGKEKPPCAMICAKHVEHLGPPDADGTANPLPGDLLSLFQARTLCWRHCWQWCKGVAITFDFLLAVVLFVSRSSSLSFPTGFA</sequence>
<protein>
    <submittedName>
        <fullName evidence="1">Uncharacterized protein</fullName>
    </submittedName>
</protein>
<accession>A0A812KMI4</accession>
<keyword evidence="2" id="KW-1185">Reference proteome</keyword>
<dbReference type="AlphaFoldDB" id="A0A812KMI4"/>
<proteinExistence type="predicted"/>
<gene>
    <name evidence="1" type="ORF">SNAT2548_LOCUS8837</name>
</gene>
<evidence type="ECO:0000313" key="1">
    <source>
        <dbReference type="EMBL" id="CAE7226606.1"/>
    </source>
</evidence>
<evidence type="ECO:0000313" key="2">
    <source>
        <dbReference type="Proteomes" id="UP000604046"/>
    </source>
</evidence>